<proteinExistence type="predicted"/>
<dbReference type="EMBL" id="JAFHKK010000022">
    <property type="protein sequence ID" value="MBN2965022.1"/>
    <property type="molecule type" value="Genomic_DNA"/>
</dbReference>
<name>A0ABS2WTN6_9BACT</name>
<dbReference type="PANTHER" id="PTHR48111">
    <property type="entry name" value="REGULATOR OF RPOS"/>
    <property type="match status" value="1"/>
</dbReference>
<reference evidence="7" key="1">
    <citation type="submission" date="2021-02" db="EMBL/GenBank/DDBJ databases">
        <title>Sulfurospirillum tamanensis sp. nov.</title>
        <authorList>
            <person name="Frolova A."/>
            <person name="Merkel A."/>
            <person name="Slobodkin A."/>
        </authorList>
    </citation>
    <scope>NUCLEOTIDE SEQUENCE</scope>
    <source>
        <strain evidence="7">T05b</strain>
    </source>
</reference>
<evidence type="ECO:0000256" key="4">
    <source>
        <dbReference type="ARBA" id="ARBA00023163"/>
    </source>
</evidence>
<protein>
    <submittedName>
        <fullName evidence="7">Response regulator</fullName>
    </submittedName>
</protein>
<organism evidence="7 8">
    <name type="scientific">Sulfurospirillum tamanense</name>
    <dbReference type="NCBI Taxonomy" id="2813362"/>
    <lineage>
        <taxon>Bacteria</taxon>
        <taxon>Pseudomonadati</taxon>
        <taxon>Campylobacterota</taxon>
        <taxon>Epsilonproteobacteria</taxon>
        <taxon>Campylobacterales</taxon>
        <taxon>Sulfurospirillaceae</taxon>
        <taxon>Sulfurospirillum</taxon>
    </lineage>
</organism>
<keyword evidence="4" id="KW-0804">Transcription</keyword>
<dbReference type="Gene3D" id="3.40.50.2300">
    <property type="match status" value="1"/>
</dbReference>
<reference evidence="7" key="2">
    <citation type="submission" date="2021-02" db="EMBL/GenBank/DDBJ databases">
        <authorList>
            <person name="Merkel A.Y."/>
        </authorList>
    </citation>
    <scope>NUCLEOTIDE SEQUENCE</scope>
    <source>
        <strain evidence="7">T05b</strain>
    </source>
</reference>
<keyword evidence="3" id="KW-0238">DNA-binding</keyword>
<evidence type="ECO:0000256" key="3">
    <source>
        <dbReference type="ARBA" id="ARBA00023125"/>
    </source>
</evidence>
<dbReference type="InterPro" id="IPR001789">
    <property type="entry name" value="Sig_transdc_resp-reg_receiver"/>
</dbReference>
<keyword evidence="1" id="KW-0902">Two-component regulatory system</keyword>
<evidence type="ECO:0000259" key="6">
    <source>
        <dbReference type="PROSITE" id="PS50110"/>
    </source>
</evidence>
<evidence type="ECO:0000313" key="7">
    <source>
        <dbReference type="EMBL" id="MBN2965022.1"/>
    </source>
</evidence>
<accession>A0ABS2WTN6</accession>
<evidence type="ECO:0000256" key="1">
    <source>
        <dbReference type="ARBA" id="ARBA00023012"/>
    </source>
</evidence>
<dbReference type="SMART" id="SM00448">
    <property type="entry name" value="REC"/>
    <property type="match status" value="1"/>
</dbReference>
<dbReference type="Proteomes" id="UP000703590">
    <property type="component" value="Unassembled WGS sequence"/>
</dbReference>
<feature type="domain" description="Response regulatory" evidence="6">
    <location>
        <begin position="2"/>
        <end position="109"/>
    </location>
</feature>
<dbReference type="SUPFAM" id="SSF52172">
    <property type="entry name" value="CheY-like"/>
    <property type="match status" value="1"/>
</dbReference>
<evidence type="ECO:0000256" key="2">
    <source>
        <dbReference type="ARBA" id="ARBA00023015"/>
    </source>
</evidence>
<evidence type="ECO:0000256" key="5">
    <source>
        <dbReference type="PROSITE-ProRule" id="PRU00169"/>
    </source>
</evidence>
<dbReference type="InterPro" id="IPR014483">
    <property type="entry name" value="Sig_transdc_resp-reg_prd"/>
</dbReference>
<keyword evidence="8" id="KW-1185">Reference proteome</keyword>
<dbReference type="InterPro" id="IPR039420">
    <property type="entry name" value="WalR-like"/>
</dbReference>
<sequence>MKILIVENEIYLAQSIASRLNDLGYTCDNAATIKEALRDEHYDAILLSTNISGQNFYPVIEKHKSSIIILMISYISNDTVSNPIKAGAKDYIQKPFMIEELIRKLQHLREFDALTQENATYKSYLEHLFENLHTKKIDRRTAFPVLIKTDYQKDADALVFEFAKAIKEPFAFISLSQPGAIERIIKAPRGQLLYLINLQAIKKSEKSKIFNLVENRRAILSSTDTNEEDLTETIVLQSELKIFDHGDILCIDDYVKYVITTFQAKFPDTELSKKLGISRKSLWEKRKKYGIAKKK</sequence>
<dbReference type="InterPro" id="IPR011006">
    <property type="entry name" value="CheY-like_superfamily"/>
</dbReference>
<comment type="caution">
    <text evidence="5">Lacks conserved residue(s) required for the propagation of feature annotation.</text>
</comment>
<dbReference type="Pfam" id="PF00072">
    <property type="entry name" value="Response_reg"/>
    <property type="match status" value="1"/>
</dbReference>
<dbReference type="PANTHER" id="PTHR48111:SF22">
    <property type="entry name" value="REGULATOR OF RPOS"/>
    <property type="match status" value="1"/>
</dbReference>
<keyword evidence="2" id="KW-0805">Transcription regulation</keyword>
<gene>
    <name evidence="7" type="ORF">JWV37_09540</name>
</gene>
<dbReference type="PROSITE" id="PS50110">
    <property type="entry name" value="RESPONSE_REGULATORY"/>
    <property type="match status" value="1"/>
</dbReference>
<dbReference type="RefSeq" id="WP_205459570.1">
    <property type="nucleotide sequence ID" value="NZ_JAFHKK010000022.1"/>
</dbReference>
<dbReference type="PIRSF" id="PIRSF016788">
    <property type="entry name" value="RR_Fis"/>
    <property type="match status" value="1"/>
</dbReference>
<evidence type="ECO:0000313" key="8">
    <source>
        <dbReference type="Proteomes" id="UP000703590"/>
    </source>
</evidence>
<comment type="caution">
    <text evidence="7">The sequence shown here is derived from an EMBL/GenBank/DDBJ whole genome shotgun (WGS) entry which is preliminary data.</text>
</comment>